<sequence length="93" mass="10410">MPDVPRRWSGALEVVALSSHEWRVCDLHLDEDDGRRVLGYIEARDARYDVLELCPEPVRHGDCGSWEDALGLLYIHSRAGRGSGIRPANRNGA</sequence>
<keyword evidence="2" id="KW-1185">Reference proteome</keyword>
<gene>
    <name evidence="1" type="ORF">GCM10025866_32400</name>
</gene>
<reference evidence="2" key="1">
    <citation type="journal article" date="2019" name="Int. J. Syst. Evol. Microbiol.">
        <title>The Global Catalogue of Microorganisms (GCM) 10K type strain sequencing project: providing services to taxonomists for standard genome sequencing and annotation.</title>
        <authorList>
            <consortium name="The Broad Institute Genomics Platform"/>
            <consortium name="The Broad Institute Genome Sequencing Center for Infectious Disease"/>
            <person name="Wu L."/>
            <person name="Ma J."/>
        </authorList>
    </citation>
    <scope>NUCLEOTIDE SEQUENCE [LARGE SCALE GENOMIC DNA]</scope>
    <source>
        <strain evidence="2">NBRC 108725</strain>
    </source>
</reference>
<dbReference type="Proteomes" id="UP001321498">
    <property type="component" value="Chromosome"/>
</dbReference>
<name>A0ABM8GG73_9MICO</name>
<proteinExistence type="predicted"/>
<dbReference type="RefSeq" id="WP_286277264.1">
    <property type="nucleotide sequence ID" value="NZ_AP027731.1"/>
</dbReference>
<accession>A0ABM8GG73</accession>
<organism evidence="1 2">
    <name type="scientific">Naasia aerilata</name>
    <dbReference type="NCBI Taxonomy" id="1162966"/>
    <lineage>
        <taxon>Bacteria</taxon>
        <taxon>Bacillati</taxon>
        <taxon>Actinomycetota</taxon>
        <taxon>Actinomycetes</taxon>
        <taxon>Micrococcales</taxon>
        <taxon>Microbacteriaceae</taxon>
        <taxon>Naasia</taxon>
    </lineage>
</organism>
<evidence type="ECO:0000313" key="2">
    <source>
        <dbReference type="Proteomes" id="UP001321498"/>
    </source>
</evidence>
<dbReference type="EMBL" id="AP027731">
    <property type="protein sequence ID" value="BDZ47331.1"/>
    <property type="molecule type" value="Genomic_DNA"/>
</dbReference>
<evidence type="ECO:0000313" key="1">
    <source>
        <dbReference type="EMBL" id="BDZ47331.1"/>
    </source>
</evidence>
<protein>
    <submittedName>
        <fullName evidence="1">Uncharacterized protein</fullName>
    </submittedName>
</protein>